<comment type="similarity">
    <text evidence="1">Belongs to the AB hydrolase superfamily. AB hydrolase 2 family.</text>
</comment>
<dbReference type="Proteomes" id="UP000585905">
    <property type="component" value="Unassembled WGS sequence"/>
</dbReference>
<dbReference type="GO" id="GO:0016787">
    <property type="term" value="F:hydrolase activity"/>
    <property type="evidence" value="ECO:0007669"/>
    <property type="project" value="UniProtKB-KW"/>
</dbReference>
<evidence type="ECO:0000256" key="1">
    <source>
        <dbReference type="ARBA" id="ARBA00006499"/>
    </source>
</evidence>
<evidence type="ECO:0000313" key="4">
    <source>
        <dbReference type="EMBL" id="MBA8848870.1"/>
    </source>
</evidence>
<evidence type="ECO:0000313" key="5">
    <source>
        <dbReference type="Proteomes" id="UP000585905"/>
    </source>
</evidence>
<accession>A0A839EAW1</accession>
<evidence type="ECO:0000256" key="2">
    <source>
        <dbReference type="ARBA" id="ARBA00022801"/>
    </source>
</evidence>
<proteinExistence type="inferred from homology"/>
<dbReference type="RefSeq" id="WP_343051006.1">
    <property type="nucleotide sequence ID" value="NZ_BAAAOV010000008.1"/>
</dbReference>
<dbReference type="InterPro" id="IPR029058">
    <property type="entry name" value="AB_hydrolase_fold"/>
</dbReference>
<dbReference type="Gene3D" id="3.40.50.1820">
    <property type="entry name" value="alpha/beta hydrolase"/>
    <property type="match status" value="1"/>
</dbReference>
<dbReference type="EMBL" id="JACGWX010000008">
    <property type="protein sequence ID" value="MBA8848870.1"/>
    <property type="molecule type" value="Genomic_DNA"/>
</dbReference>
<dbReference type="PANTHER" id="PTHR10655:SF17">
    <property type="entry name" value="LYSOPHOSPHOLIPASE-LIKE PROTEIN 1"/>
    <property type="match status" value="1"/>
</dbReference>
<name>A0A839EAW1_9MICO</name>
<dbReference type="Pfam" id="PF02230">
    <property type="entry name" value="Abhydrolase_2"/>
    <property type="match status" value="1"/>
</dbReference>
<reference evidence="4 5" key="1">
    <citation type="submission" date="2020-07" db="EMBL/GenBank/DDBJ databases">
        <title>Sequencing the genomes of 1000 actinobacteria strains.</title>
        <authorList>
            <person name="Klenk H.-P."/>
        </authorList>
    </citation>
    <scope>NUCLEOTIDE SEQUENCE [LARGE SCALE GENOMIC DNA]</scope>
    <source>
        <strain evidence="4 5">DSM 19663</strain>
    </source>
</reference>
<sequence length="220" mass="22964">MSAAESGAARQAVELDAWPHIFQPGREGAPVLLTLHGTGGDERDIAQIAPHLIEGAGILSPRGRVSEHGMNRWFRRVREGVFDVDDVIARAHELAAFIALAREHYGIQDARLIAVGFSNGANIALATALLHPEAIDRVIAFSGMYPFGDRDPVGDASGVRLLLANGAADPMAPAASVAHLAEVAAEHGAEVERHIRAGGHGIDASDLAAAVTFIGAGSAR</sequence>
<keyword evidence="5" id="KW-1185">Reference proteome</keyword>
<organism evidence="4 5">
    <name type="scientific">Microcella alkalica</name>
    <dbReference type="NCBI Taxonomy" id="355930"/>
    <lineage>
        <taxon>Bacteria</taxon>
        <taxon>Bacillati</taxon>
        <taxon>Actinomycetota</taxon>
        <taxon>Actinomycetes</taxon>
        <taxon>Micrococcales</taxon>
        <taxon>Microbacteriaceae</taxon>
        <taxon>Microcella</taxon>
    </lineage>
</organism>
<dbReference type="AlphaFoldDB" id="A0A839EAW1"/>
<feature type="domain" description="Phospholipase/carboxylesterase/thioesterase" evidence="3">
    <location>
        <begin position="20"/>
        <end position="214"/>
    </location>
</feature>
<evidence type="ECO:0000259" key="3">
    <source>
        <dbReference type="Pfam" id="PF02230"/>
    </source>
</evidence>
<dbReference type="InterPro" id="IPR050565">
    <property type="entry name" value="LYPA1-2/EST-like"/>
</dbReference>
<dbReference type="PANTHER" id="PTHR10655">
    <property type="entry name" value="LYSOPHOSPHOLIPASE-RELATED"/>
    <property type="match status" value="1"/>
</dbReference>
<gene>
    <name evidence="4" type="ORF">FHX53_002484</name>
</gene>
<comment type="caution">
    <text evidence="4">The sequence shown here is derived from an EMBL/GenBank/DDBJ whole genome shotgun (WGS) entry which is preliminary data.</text>
</comment>
<dbReference type="SUPFAM" id="SSF53474">
    <property type="entry name" value="alpha/beta-Hydrolases"/>
    <property type="match status" value="1"/>
</dbReference>
<protein>
    <submittedName>
        <fullName evidence="4">Phospholipase/carboxylesterase</fullName>
    </submittedName>
</protein>
<keyword evidence="2" id="KW-0378">Hydrolase</keyword>
<dbReference type="InterPro" id="IPR003140">
    <property type="entry name" value="PLipase/COase/thioEstase"/>
</dbReference>